<evidence type="ECO:0000313" key="2">
    <source>
        <dbReference type="EMBL" id="KKN65590.1"/>
    </source>
</evidence>
<accession>A0A0F9S9L8</accession>
<dbReference type="EMBL" id="LAZR01000520">
    <property type="protein sequence ID" value="KKN65590.1"/>
    <property type="molecule type" value="Genomic_DNA"/>
</dbReference>
<gene>
    <name evidence="2" type="ORF">LCGC14_0480020</name>
</gene>
<organism evidence="2">
    <name type="scientific">marine sediment metagenome</name>
    <dbReference type="NCBI Taxonomy" id="412755"/>
    <lineage>
        <taxon>unclassified sequences</taxon>
        <taxon>metagenomes</taxon>
        <taxon>ecological metagenomes</taxon>
    </lineage>
</organism>
<protein>
    <submittedName>
        <fullName evidence="2">Uncharacterized protein</fullName>
    </submittedName>
</protein>
<proteinExistence type="predicted"/>
<sequence length="110" mass="12399">MIQDLKFLRVLSAWKAVAMAKVAYNEEQLAALVAKIARVVLEEVEGAQDPEKLSALDPLPKPRGRPRSNYTAHLHLRVLPGDAEWFQKTSDELGLQRGAFLSRIRKAYCQ</sequence>
<reference evidence="2" key="1">
    <citation type="journal article" date="2015" name="Nature">
        <title>Complex archaea that bridge the gap between prokaryotes and eukaryotes.</title>
        <authorList>
            <person name="Spang A."/>
            <person name="Saw J.H."/>
            <person name="Jorgensen S.L."/>
            <person name="Zaremba-Niedzwiedzka K."/>
            <person name="Martijn J."/>
            <person name="Lind A.E."/>
            <person name="van Eijk R."/>
            <person name="Schleper C."/>
            <person name="Guy L."/>
            <person name="Ettema T.J."/>
        </authorList>
    </citation>
    <scope>NUCLEOTIDE SEQUENCE</scope>
</reference>
<name>A0A0F9S9L8_9ZZZZ</name>
<dbReference type="AlphaFoldDB" id="A0A0F9S9L8"/>
<comment type="caution">
    <text evidence="2">The sequence shown here is derived from an EMBL/GenBank/DDBJ whole genome shotgun (WGS) entry which is preliminary data.</text>
</comment>
<feature type="region of interest" description="Disordered" evidence="1">
    <location>
        <begin position="47"/>
        <end position="68"/>
    </location>
</feature>
<evidence type="ECO:0000256" key="1">
    <source>
        <dbReference type="SAM" id="MobiDB-lite"/>
    </source>
</evidence>